<keyword evidence="3 7" id="KW-0472">Membrane</keyword>
<keyword evidence="11" id="KW-1185">Reference proteome</keyword>
<comment type="subcellular location">
    <subcellularLocation>
        <location evidence="1">Cell membrane</location>
    </subcellularLocation>
</comment>
<dbReference type="OrthoDB" id="2513043at2"/>
<gene>
    <name evidence="10" type="ORF">SLU01_09220</name>
</gene>
<dbReference type="InterPro" id="IPR003660">
    <property type="entry name" value="HAMP_dom"/>
</dbReference>
<dbReference type="AlphaFoldDB" id="A0A511Z5A6"/>
<evidence type="ECO:0000256" key="7">
    <source>
        <dbReference type="SAM" id="Phobius"/>
    </source>
</evidence>
<comment type="caution">
    <text evidence="10">The sequence shown here is derived from an EMBL/GenBank/DDBJ whole genome shotgun (WGS) entry which is preliminary data.</text>
</comment>
<dbReference type="CDD" id="cd06225">
    <property type="entry name" value="HAMP"/>
    <property type="match status" value="1"/>
</dbReference>
<keyword evidence="7" id="KW-0812">Transmembrane</keyword>
<dbReference type="InterPro" id="IPR004089">
    <property type="entry name" value="MCPsignal_dom"/>
</dbReference>
<dbReference type="Gene3D" id="6.10.340.10">
    <property type="match status" value="1"/>
</dbReference>
<dbReference type="RefSeq" id="WP_147055794.1">
    <property type="nucleotide sequence ID" value="NZ_BJYL01000011.1"/>
</dbReference>
<dbReference type="PANTHER" id="PTHR32089:SF112">
    <property type="entry name" value="LYSOZYME-LIKE PROTEIN-RELATED"/>
    <property type="match status" value="1"/>
</dbReference>
<dbReference type="Gene3D" id="1.10.287.950">
    <property type="entry name" value="Methyl-accepting chemotaxis protein"/>
    <property type="match status" value="1"/>
</dbReference>
<feature type="domain" description="HAMP" evidence="9">
    <location>
        <begin position="210"/>
        <end position="263"/>
    </location>
</feature>
<comment type="similarity">
    <text evidence="5">Belongs to the methyl-accepting chemotaxis (MCP) protein family.</text>
</comment>
<evidence type="ECO:0000259" key="9">
    <source>
        <dbReference type="PROSITE" id="PS50885"/>
    </source>
</evidence>
<dbReference type="Proteomes" id="UP000321901">
    <property type="component" value="Unassembled WGS sequence"/>
</dbReference>
<feature type="transmembrane region" description="Helical" evidence="7">
    <location>
        <begin position="7"/>
        <end position="29"/>
    </location>
</feature>
<organism evidence="10 11">
    <name type="scientific">Sporosarcina luteola</name>
    <dbReference type="NCBI Taxonomy" id="582850"/>
    <lineage>
        <taxon>Bacteria</taxon>
        <taxon>Bacillati</taxon>
        <taxon>Bacillota</taxon>
        <taxon>Bacilli</taxon>
        <taxon>Bacillales</taxon>
        <taxon>Caryophanaceae</taxon>
        <taxon>Sporosarcina</taxon>
    </lineage>
</organism>
<sequence length="568" mass="61249">MNRKRSLTFQLGTIIVGILVAMLVITSVANYKTAYDKLYDAAGIEAYGCANITTGLIRLDDVDKAIAGDVATSEKIGKELNWTVQHKDIFETQYIVDLDGKLLAMDDNLAAKGFQPGDQIPLDSEAIAMLVEMNHSTYSDPIEFGGMKRLSGYAPIYKDHDSSKEIIAISVIDFDASIVADRTWEVVRDGIFISLIPMLIAAFVTILLLRRKTNPISKLIAQAKEIAEGNLDVKPVKVSQKDEVGDLAETLNLMTVNLREMIGTMKGTSHQLMLNSTTTATTLGDMNNAIEMVAESMSDVALSVSGGTSHAEHASSLLGSLADDLQSSKVKADEVAINSDMTMKAAQEGQQFANNISRDMDQIRHSSADVSNRIEALMEATSQIQTITNSISGIAAQTNLLALNASIEAARAGEHGKGFAVVAEEVRKLAEQSNEEVQEVEKIVLNITETIGKVAISAYESTKVVETGSQTAQLTAESLSNIAEAVSKTVSEINQISTLMSGEAEKSVSVVELIHDLTQAIQEIEGKTNDILAATEQTNASINEVANSSLETNKMAEKLERVVDKFKL</sequence>
<evidence type="ECO:0000256" key="2">
    <source>
        <dbReference type="ARBA" id="ARBA00022475"/>
    </source>
</evidence>
<evidence type="ECO:0000313" key="10">
    <source>
        <dbReference type="EMBL" id="GEN82610.1"/>
    </source>
</evidence>
<keyword evidence="7" id="KW-1133">Transmembrane helix</keyword>
<dbReference type="EMBL" id="BJYL01000011">
    <property type="protein sequence ID" value="GEN82610.1"/>
    <property type="molecule type" value="Genomic_DNA"/>
</dbReference>
<dbReference type="PANTHER" id="PTHR32089">
    <property type="entry name" value="METHYL-ACCEPTING CHEMOTAXIS PROTEIN MCPB"/>
    <property type="match status" value="1"/>
</dbReference>
<dbReference type="SMART" id="SM00304">
    <property type="entry name" value="HAMP"/>
    <property type="match status" value="1"/>
</dbReference>
<evidence type="ECO:0000256" key="4">
    <source>
        <dbReference type="ARBA" id="ARBA00023224"/>
    </source>
</evidence>
<keyword evidence="2" id="KW-1003">Cell membrane</keyword>
<dbReference type="GO" id="GO:0007165">
    <property type="term" value="P:signal transduction"/>
    <property type="evidence" value="ECO:0007669"/>
    <property type="project" value="UniProtKB-KW"/>
</dbReference>
<evidence type="ECO:0000259" key="8">
    <source>
        <dbReference type="PROSITE" id="PS50111"/>
    </source>
</evidence>
<evidence type="ECO:0000256" key="5">
    <source>
        <dbReference type="ARBA" id="ARBA00029447"/>
    </source>
</evidence>
<evidence type="ECO:0000256" key="1">
    <source>
        <dbReference type="ARBA" id="ARBA00004236"/>
    </source>
</evidence>
<proteinExistence type="inferred from homology"/>
<accession>A0A511Z5A6</accession>
<reference evidence="10 11" key="1">
    <citation type="submission" date="2019-07" db="EMBL/GenBank/DDBJ databases">
        <title>Whole genome shotgun sequence of Sporosarcina luteola NBRC 105378.</title>
        <authorList>
            <person name="Hosoyama A."/>
            <person name="Uohara A."/>
            <person name="Ohji S."/>
            <person name="Ichikawa N."/>
        </authorList>
    </citation>
    <scope>NUCLEOTIDE SEQUENCE [LARGE SCALE GENOMIC DNA]</scope>
    <source>
        <strain evidence="10 11">NBRC 105378</strain>
    </source>
</reference>
<evidence type="ECO:0000256" key="6">
    <source>
        <dbReference type="PROSITE-ProRule" id="PRU00284"/>
    </source>
</evidence>
<protein>
    <recommendedName>
        <fullName evidence="12">Methyl-accepting chemotaxis protein</fullName>
    </recommendedName>
</protein>
<feature type="transmembrane region" description="Helical" evidence="7">
    <location>
        <begin position="191"/>
        <end position="209"/>
    </location>
</feature>
<dbReference type="PROSITE" id="PS50885">
    <property type="entry name" value="HAMP"/>
    <property type="match status" value="1"/>
</dbReference>
<dbReference type="Pfam" id="PF00015">
    <property type="entry name" value="MCPsignal"/>
    <property type="match status" value="1"/>
</dbReference>
<evidence type="ECO:0000313" key="11">
    <source>
        <dbReference type="Proteomes" id="UP000321901"/>
    </source>
</evidence>
<dbReference type="GO" id="GO:0005886">
    <property type="term" value="C:plasma membrane"/>
    <property type="evidence" value="ECO:0007669"/>
    <property type="project" value="UniProtKB-SubCell"/>
</dbReference>
<dbReference type="SMART" id="SM00283">
    <property type="entry name" value="MA"/>
    <property type="match status" value="1"/>
</dbReference>
<dbReference type="SUPFAM" id="SSF58104">
    <property type="entry name" value="Methyl-accepting chemotaxis protein (MCP) signaling domain"/>
    <property type="match status" value="1"/>
</dbReference>
<keyword evidence="4 6" id="KW-0807">Transducer</keyword>
<evidence type="ECO:0000256" key="3">
    <source>
        <dbReference type="ARBA" id="ARBA00023136"/>
    </source>
</evidence>
<dbReference type="PROSITE" id="PS50111">
    <property type="entry name" value="CHEMOTAXIS_TRANSDUC_2"/>
    <property type="match status" value="1"/>
</dbReference>
<dbReference type="Pfam" id="PF00672">
    <property type="entry name" value="HAMP"/>
    <property type="match status" value="1"/>
</dbReference>
<feature type="domain" description="Methyl-accepting transducer" evidence="8">
    <location>
        <begin position="289"/>
        <end position="518"/>
    </location>
</feature>
<evidence type="ECO:0008006" key="12">
    <source>
        <dbReference type="Google" id="ProtNLM"/>
    </source>
</evidence>
<name>A0A511Z5A6_9BACL</name>